<dbReference type="Gene3D" id="3.30.565.10">
    <property type="entry name" value="Histidine kinase-like ATPase, C-terminal domain"/>
    <property type="match status" value="1"/>
</dbReference>
<dbReference type="GO" id="GO:0140662">
    <property type="term" value="F:ATP-dependent protein folding chaperone"/>
    <property type="evidence" value="ECO:0007669"/>
    <property type="project" value="InterPro"/>
</dbReference>
<dbReference type="InterPro" id="IPR001404">
    <property type="entry name" value="Hsp90_fam"/>
</dbReference>
<evidence type="ECO:0000256" key="1">
    <source>
        <dbReference type="ARBA" id="ARBA00008239"/>
    </source>
</evidence>
<feature type="region of interest" description="Disordered" evidence="5">
    <location>
        <begin position="168"/>
        <end position="189"/>
    </location>
</feature>
<gene>
    <name evidence="6" type="ORF">F2Q70_00014923</name>
</gene>
<keyword evidence="3" id="KW-0067">ATP-binding</keyword>
<dbReference type="GO" id="GO:0016887">
    <property type="term" value="F:ATP hydrolysis activity"/>
    <property type="evidence" value="ECO:0007669"/>
    <property type="project" value="InterPro"/>
</dbReference>
<keyword evidence="2" id="KW-0547">Nucleotide-binding</keyword>
<comment type="similarity">
    <text evidence="1">Belongs to the heat shock protein 90 family.</text>
</comment>
<dbReference type="PRINTS" id="PR00775">
    <property type="entry name" value="HEATSHOCK90"/>
</dbReference>
<dbReference type="SUPFAM" id="SSF55874">
    <property type="entry name" value="ATPase domain of HSP90 chaperone/DNA topoisomerase II/histidine kinase"/>
    <property type="match status" value="1"/>
</dbReference>
<comment type="caution">
    <text evidence="6">The sequence shown here is derived from an EMBL/GenBank/DDBJ whole genome shotgun (WGS) entry which is preliminary data.</text>
</comment>
<feature type="region of interest" description="Disordered" evidence="5">
    <location>
        <begin position="42"/>
        <end position="64"/>
    </location>
</feature>
<accession>A0A8S9HQX9</accession>
<keyword evidence="4" id="KW-0143">Chaperone</keyword>
<evidence type="ECO:0000256" key="2">
    <source>
        <dbReference type="ARBA" id="ARBA00022741"/>
    </source>
</evidence>
<dbReference type="PANTHER" id="PTHR11528">
    <property type="entry name" value="HEAT SHOCK PROTEIN 90 FAMILY MEMBER"/>
    <property type="match status" value="1"/>
</dbReference>
<sequence>MKVRNEVGKNGETRRPKLGGHDASEKLFHPIACTITFLREAETGPLKDHPQNPGWARSEPNSGKDRTTVIVTTKHNDDEQYVWESQAGGSLTVTRDTSGESLGRGTKMTLHLKEDQLEYLEERRLKDLVKKHSEFISYPISFLDEPNTFGSRIHRMLKLGLSIDEDDAVEGDAEMPPLQDDADADRLKS</sequence>
<evidence type="ECO:0000313" key="6">
    <source>
        <dbReference type="EMBL" id="KAF2560403.1"/>
    </source>
</evidence>
<reference evidence="6" key="1">
    <citation type="submission" date="2019-12" db="EMBL/GenBank/DDBJ databases">
        <title>Genome sequencing and annotation of Brassica cretica.</title>
        <authorList>
            <person name="Studholme D.J."/>
            <person name="Sarris P.F."/>
        </authorList>
    </citation>
    <scope>NUCLEOTIDE SEQUENCE</scope>
    <source>
        <strain evidence="6">PFS-102/07</strain>
        <tissue evidence="6">Leaf</tissue>
    </source>
</reference>
<protein>
    <submittedName>
        <fullName evidence="6">Uncharacterized protein</fullName>
    </submittedName>
</protein>
<proteinExistence type="inferred from homology"/>
<dbReference type="GO" id="GO:0005524">
    <property type="term" value="F:ATP binding"/>
    <property type="evidence" value="ECO:0007669"/>
    <property type="project" value="UniProtKB-KW"/>
</dbReference>
<evidence type="ECO:0000256" key="5">
    <source>
        <dbReference type="SAM" id="MobiDB-lite"/>
    </source>
</evidence>
<evidence type="ECO:0000256" key="3">
    <source>
        <dbReference type="ARBA" id="ARBA00022840"/>
    </source>
</evidence>
<dbReference type="AlphaFoldDB" id="A0A8S9HQX9"/>
<dbReference type="GO" id="GO:0051082">
    <property type="term" value="F:unfolded protein binding"/>
    <property type="evidence" value="ECO:0007669"/>
    <property type="project" value="InterPro"/>
</dbReference>
<organism evidence="6">
    <name type="scientific">Brassica cretica</name>
    <name type="common">Mustard</name>
    <dbReference type="NCBI Taxonomy" id="69181"/>
    <lineage>
        <taxon>Eukaryota</taxon>
        <taxon>Viridiplantae</taxon>
        <taxon>Streptophyta</taxon>
        <taxon>Embryophyta</taxon>
        <taxon>Tracheophyta</taxon>
        <taxon>Spermatophyta</taxon>
        <taxon>Magnoliopsida</taxon>
        <taxon>eudicotyledons</taxon>
        <taxon>Gunneridae</taxon>
        <taxon>Pentapetalae</taxon>
        <taxon>rosids</taxon>
        <taxon>malvids</taxon>
        <taxon>Brassicales</taxon>
        <taxon>Brassicaceae</taxon>
        <taxon>Brassiceae</taxon>
        <taxon>Brassica</taxon>
    </lineage>
</organism>
<name>A0A8S9HQX9_BRACR</name>
<dbReference type="EMBL" id="QGKY02001250">
    <property type="protein sequence ID" value="KAF2560403.1"/>
    <property type="molecule type" value="Genomic_DNA"/>
</dbReference>
<evidence type="ECO:0000256" key="4">
    <source>
        <dbReference type="ARBA" id="ARBA00023186"/>
    </source>
</evidence>
<dbReference type="Pfam" id="PF00183">
    <property type="entry name" value="HSP90"/>
    <property type="match status" value="1"/>
</dbReference>
<dbReference type="InterPro" id="IPR020575">
    <property type="entry name" value="Hsp90_N"/>
</dbReference>
<feature type="region of interest" description="Disordered" evidence="5">
    <location>
        <begin position="1"/>
        <end position="23"/>
    </location>
</feature>
<dbReference type="InterPro" id="IPR036890">
    <property type="entry name" value="HATPase_C_sf"/>
</dbReference>